<evidence type="ECO:0000313" key="2">
    <source>
        <dbReference type="Proteomes" id="UP001142055"/>
    </source>
</evidence>
<sequence>MIDHLKSIQTLVENNVIDNLDEVDNQLKLFYEKLDQDDEQMAKDIFSNLLIAYRKYIPPVNFPLYMQFVEKYLQKTDTDSLEWINKQITLNEPNSAKKKTVKCESKLQTLLEEYAEHCNKTDSKLVPTLQQDLLENGGFGLVKKQLRLSSTDYAKLCMELIGCIDI</sequence>
<keyword evidence="2" id="KW-1185">Reference proteome</keyword>
<dbReference type="EMBL" id="JAPWDV010000001">
    <property type="protein sequence ID" value="KAJ6222009.1"/>
    <property type="molecule type" value="Genomic_DNA"/>
</dbReference>
<dbReference type="Proteomes" id="UP001142055">
    <property type="component" value="Chromosome 1"/>
</dbReference>
<gene>
    <name evidence="1" type="ORF">RDWZM_000554</name>
</gene>
<name>A0A9Q0RPP7_BLOTA</name>
<organism evidence="1 2">
    <name type="scientific">Blomia tropicalis</name>
    <name type="common">Mite</name>
    <dbReference type="NCBI Taxonomy" id="40697"/>
    <lineage>
        <taxon>Eukaryota</taxon>
        <taxon>Metazoa</taxon>
        <taxon>Ecdysozoa</taxon>
        <taxon>Arthropoda</taxon>
        <taxon>Chelicerata</taxon>
        <taxon>Arachnida</taxon>
        <taxon>Acari</taxon>
        <taxon>Acariformes</taxon>
        <taxon>Sarcoptiformes</taxon>
        <taxon>Astigmata</taxon>
        <taxon>Glycyphagoidea</taxon>
        <taxon>Echimyopodidae</taxon>
        <taxon>Blomia</taxon>
    </lineage>
</organism>
<comment type="caution">
    <text evidence="1">The sequence shown here is derived from an EMBL/GenBank/DDBJ whole genome shotgun (WGS) entry which is preliminary data.</text>
</comment>
<reference evidence="1" key="1">
    <citation type="submission" date="2022-12" db="EMBL/GenBank/DDBJ databases">
        <title>Genome assemblies of Blomia tropicalis.</title>
        <authorList>
            <person name="Cui Y."/>
        </authorList>
    </citation>
    <scope>NUCLEOTIDE SEQUENCE</scope>
    <source>
        <tissue evidence="1">Adult mites</tissue>
    </source>
</reference>
<protein>
    <submittedName>
        <fullName evidence="1">Uncharacterized protein</fullName>
    </submittedName>
</protein>
<evidence type="ECO:0000313" key="1">
    <source>
        <dbReference type="EMBL" id="KAJ6222009.1"/>
    </source>
</evidence>
<dbReference type="AlphaFoldDB" id="A0A9Q0RPP7"/>
<proteinExistence type="predicted"/>
<accession>A0A9Q0RPP7</accession>